<dbReference type="InterPro" id="IPR002048">
    <property type="entry name" value="EF_hand_dom"/>
</dbReference>
<dbReference type="Pfam" id="PF13499">
    <property type="entry name" value="EF-hand_7"/>
    <property type="match status" value="1"/>
</dbReference>
<dbReference type="InterPro" id="IPR011992">
    <property type="entry name" value="EF-hand-dom_pair"/>
</dbReference>
<comment type="caution">
    <text evidence="2">The sequence shown here is derived from an EMBL/GenBank/DDBJ whole genome shotgun (WGS) entry which is preliminary data.</text>
</comment>
<dbReference type="SUPFAM" id="SSF47473">
    <property type="entry name" value="EF-hand"/>
    <property type="match status" value="1"/>
</dbReference>
<evidence type="ECO:0000313" key="2">
    <source>
        <dbReference type="EMBL" id="KAK6617642.1"/>
    </source>
</evidence>
<evidence type="ECO:0000313" key="3">
    <source>
        <dbReference type="Proteomes" id="UP001359485"/>
    </source>
</evidence>
<organism evidence="2 3">
    <name type="scientific">Polyplax serrata</name>
    <name type="common">Common mouse louse</name>
    <dbReference type="NCBI Taxonomy" id="468196"/>
    <lineage>
        <taxon>Eukaryota</taxon>
        <taxon>Metazoa</taxon>
        <taxon>Ecdysozoa</taxon>
        <taxon>Arthropoda</taxon>
        <taxon>Hexapoda</taxon>
        <taxon>Insecta</taxon>
        <taxon>Pterygota</taxon>
        <taxon>Neoptera</taxon>
        <taxon>Paraneoptera</taxon>
        <taxon>Psocodea</taxon>
        <taxon>Troctomorpha</taxon>
        <taxon>Phthiraptera</taxon>
        <taxon>Anoplura</taxon>
        <taxon>Polyplacidae</taxon>
        <taxon>Polyplax</taxon>
    </lineage>
</organism>
<proteinExistence type="predicted"/>
<accession>A0ABR1AEF1</accession>
<gene>
    <name evidence="2" type="ORF">RUM44_005230</name>
</gene>
<dbReference type="Proteomes" id="UP001359485">
    <property type="component" value="Unassembled WGS sequence"/>
</dbReference>
<sequence length="112" mass="12801">MAATELSADEREEIKEHFFSIDKNGDSLISLSELKDALDQCGFKLPGWKVRKIIEEYDDKKATKHVGQLSLDEFEKVIILTANIELTVEIVEENELKTAVKAHTYETFVENE</sequence>
<keyword evidence="3" id="KW-1185">Reference proteome</keyword>
<dbReference type="PROSITE" id="PS50222">
    <property type="entry name" value="EF_HAND_2"/>
    <property type="match status" value="1"/>
</dbReference>
<evidence type="ECO:0000259" key="1">
    <source>
        <dbReference type="PROSITE" id="PS50222"/>
    </source>
</evidence>
<dbReference type="Gene3D" id="1.10.238.10">
    <property type="entry name" value="EF-hand"/>
    <property type="match status" value="1"/>
</dbReference>
<name>A0ABR1AEF1_POLSC</name>
<feature type="domain" description="EF-hand" evidence="1">
    <location>
        <begin position="9"/>
        <end position="44"/>
    </location>
</feature>
<dbReference type="EMBL" id="JAWJWF010000051">
    <property type="protein sequence ID" value="KAK6617642.1"/>
    <property type="molecule type" value="Genomic_DNA"/>
</dbReference>
<reference evidence="2 3" key="1">
    <citation type="submission" date="2023-09" db="EMBL/GenBank/DDBJ databases">
        <title>Genomes of two closely related lineages of the louse Polyplax serrata with different host specificities.</title>
        <authorList>
            <person name="Martinu J."/>
            <person name="Tarabai H."/>
            <person name="Stefka J."/>
            <person name="Hypsa V."/>
        </authorList>
    </citation>
    <scope>NUCLEOTIDE SEQUENCE [LARGE SCALE GENOMIC DNA]</scope>
    <source>
        <strain evidence="2">98ZLc_SE</strain>
    </source>
</reference>
<protein>
    <recommendedName>
        <fullName evidence="1">EF-hand domain-containing protein</fullName>
    </recommendedName>
</protein>